<dbReference type="Proteomes" id="UP001597168">
    <property type="component" value="Unassembled WGS sequence"/>
</dbReference>
<accession>A0ABW3QHV4</accession>
<gene>
    <name evidence="1" type="ORF">ACFQ3T_02425</name>
</gene>
<evidence type="ECO:0000313" key="2">
    <source>
        <dbReference type="Proteomes" id="UP001597168"/>
    </source>
</evidence>
<dbReference type="RefSeq" id="WP_380719252.1">
    <property type="nucleotide sequence ID" value="NZ_JBHTLK010000005.1"/>
</dbReference>
<dbReference type="EMBL" id="JBHTLK010000005">
    <property type="protein sequence ID" value="MFD1145976.1"/>
    <property type="molecule type" value="Genomic_DNA"/>
</dbReference>
<keyword evidence="2" id="KW-1185">Reference proteome</keyword>
<sequence length="384" mass="40273">MTKLSRLTKLAFAPEATSGTYLAPSFGLPFDKADYEDVITELRDESYRNNDTVLQGLYPGAAHSTWSIDVLAYPDLMGHWLRAMIGPDTVTAGVSTTLAAAVAATGAVSISTTASIPAGSTIRIGTGTLAEYAITGAPTGAGPYTIPITSPTGGLTKTHLSGATVVSASTHTFKQDGGAAKRTFSLSVNDTTNAVRGYSWATLSDLALKIDPKGAVSCSLQFVAMPGVEQADFTPSYVDQPPILGWQWAMTNAGAASTRGLTLDYTIKRAVEPVHGSTGVQAPREIFAGALTSEFSYSAVFENRVDLELYERYRQMPTVATLTQPVHLGGCSLALTMSKSGYTKGTRDLSNAYVQAAFSGSGIYNATDGGAIAAELKNFVTAPY</sequence>
<organism evidence="1 2">
    <name type="scientific">Saccharothrix hoggarensis</name>
    <dbReference type="NCBI Taxonomy" id="913853"/>
    <lineage>
        <taxon>Bacteria</taxon>
        <taxon>Bacillati</taxon>
        <taxon>Actinomycetota</taxon>
        <taxon>Actinomycetes</taxon>
        <taxon>Pseudonocardiales</taxon>
        <taxon>Pseudonocardiaceae</taxon>
        <taxon>Saccharothrix</taxon>
    </lineage>
</organism>
<evidence type="ECO:0000313" key="1">
    <source>
        <dbReference type="EMBL" id="MFD1145976.1"/>
    </source>
</evidence>
<comment type="caution">
    <text evidence="1">The sequence shown here is derived from an EMBL/GenBank/DDBJ whole genome shotgun (WGS) entry which is preliminary data.</text>
</comment>
<proteinExistence type="predicted"/>
<reference evidence="2" key="1">
    <citation type="journal article" date="2019" name="Int. J. Syst. Evol. Microbiol.">
        <title>The Global Catalogue of Microorganisms (GCM) 10K type strain sequencing project: providing services to taxonomists for standard genome sequencing and annotation.</title>
        <authorList>
            <consortium name="The Broad Institute Genomics Platform"/>
            <consortium name="The Broad Institute Genome Sequencing Center for Infectious Disease"/>
            <person name="Wu L."/>
            <person name="Ma J."/>
        </authorList>
    </citation>
    <scope>NUCLEOTIDE SEQUENCE [LARGE SCALE GENOMIC DNA]</scope>
    <source>
        <strain evidence="2">CCUG 60214</strain>
    </source>
</reference>
<protein>
    <submittedName>
        <fullName evidence="1">Uncharacterized protein</fullName>
    </submittedName>
</protein>
<name>A0ABW3QHV4_9PSEU</name>